<keyword evidence="1" id="KW-1133">Transmembrane helix</keyword>
<keyword evidence="1" id="KW-0812">Transmembrane</keyword>
<evidence type="ECO:0000256" key="1">
    <source>
        <dbReference type="SAM" id="Phobius"/>
    </source>
</evidence>
<dbReference type="RefSeq" id="WP_107649282.1">
    <property type="nucleotide sequence ID" value="NZ_PZJX01000025.1"/>
</dbReference>
<accession>A0A2T4IWZ5</accession>
<evidence type="ECO:0000313" key="3">
    <source>
        <dbReference type="Proteomes" id="UP000240259"/>
    </source>
</evidence>
<dbReference type="AlphaFoldDB" id="A0A2T4IWZ5"/>
<sequence length="100" mass="10357">MVAKKVAGPAKSEVPVNTQVTETDLKHHSQELGYFGSLFGSKENAPVYIAGLIAVIALFGAIGVGIWGPTPERAEYVKMLGGIVIAALSFIGGASGRNQS</sequence>
<comment type="caution">
    <text evidence="2">The sequence shown here is derived from an EMBL/GenBank/DDBJ whole genome shotgun (WGS) entry which is preliminary data.</text>
</comment>
<dbReference type="EMBL" id="PZJX01000025">
    <property type="protein sequence ID" value="PTE10151.1"/>
    <property type="molecule type" value="Genomic_DNA"/>
</dbReference>
<proteinExistence type="predicted"/>
<feature type="transmembrane region" description="Helical" evidence="1">
    <location>
        <begin position="79"/>
        <end position="96"/>
    </location>
</feature>
<evidence type="ECO:0000313" key="2">
    <source>
        <dbReference type="EMBL" id="PTE10151.1"/>
    </source>
</evidence>
<protein>
    <submittedName>
        <fullName evidence="2">Uncharacterized protein</fullName>
    </submittedName>
</protein>
<name>A0A2T4IWZ5_9HYPH</name>
<feature type="transmembrane region" description="Helical" evidence="1">
    <location>
        <begin position="47"/>
        <end position="67"/>
    </location>
</feature>
<gene>
    <name evidence="2" type="ORF">C9427_11400</name>
</gene>
<keyword evidence="3" id="KW-1185">Reference proteome</keyword>
<keyword evidence="1" id="KW-0472">Membrane</keyword>
<dbReference type="Proteomes" id="UP000240259">
    <property type="component" value="Unassembled WGS sequence"/>
</dbReference>
<reference evidence="2 3" key="1">
    <citation type="submission" date="2018-03" db="EMBL/GenBank/DDBJ databases">
        <title>Genome sequence of the symbiotic type strain Mesorhizobium helmanticense CSLC115NT isolated from Lotus corniculatus nodules.</title>
        <authorList>
            <person name="Sannazzaro A.I."/>
            <person name="Torres Tejerizo G.A."/>
            <person name="Dip D."/>
            <person name="Caballero M."/>
            <person name="Pistorio M."/>
            <person name="Estrella M.J."/>
        </authorList>
    </citation>
    <scope>NUCLEOTIDE SEQUENCE [LARGE SCALE GENOMIC DNA]</scope>
    <source>
        <strain evidence="2 3">CSLC115N</strain>
    </source>
</reference>
<organism evidence="2 3">
    <name type="scientific">Mesorhizobium helmanticense</name>
    <dbReference type="NCBI Taxonomy" id="1776423"/>
    <lineage>
        <taxon>Bacteria</taxon>
        <taxon>Pseudomonadati</taxon>
        <taxon>Pseudomonadota</taxon>
        <taxon>Alphaproteobacteria</taxon>
        <taxon>Hyphomicrobiales</taxon>
        <taxon>Phyllobacteriaceae</taxon>
        <taxon>Mesorhizobium</taxon>
    </lineage>
</organism>